<keyword evidence="9" id="KW-0998">Cell outer membrane</keyword>
<evidence type="ECO:0000259" key="13">
    <source>
        <dbReference type="Pfam" id="PF21305"/>
    </source>
</evidence>
<evidence type="ECO:0000256" key="6">
    <source>
        <dbReference type="ARBA" id="ARBA00022729"/>
    </source>
</evidence>
<keyword evidence="3 10" id="KW-0813">Transport</keyword>
<dbReference type="KEGG" id="deo:CAY53_06385"/>
<dbReference type="Gene3D" id="3.30.1370.120">
    <property type="match status" value="3"/>
</dbReference>
<feature type="domain" description="GspD-like N0" evidence="13">
    <location>
        <begin position="52"/>
        <end position="121"/>
    </location>
</feature>
<dbReference type="InterPro" id="IPR011990">
    <property type="entry name" value="TPR-like_helical_dom_sf"/>
</dbReference>
<dbReference type="Gene3D" id="1.25.40.10">
    <property type="entry name" value="Tetratricopeptide repeat domain"/>
    <property type="match status" value="1"/>
</dbReference>
<comment type="subcellular location">
    <subcellularLocation>
        <location evidence="1 10">Cell outer membrane</location>
    </subcellularLocation>
</comment>
<evidence type="ECO:0000259" key="11">
    <source>
        <dbReference type="Pfam" id="PF00263"/>
    </source>
</evidence>
<dbReference type="SUPFAM" id="SSF48452">
    <property type="entry name" value="TPR-like"/>
    <property type="match status" value="1"/>
</dbReference>
<accession>A0A2L1GNG2</accession>
<evidence type="ECO:0000256" key="1">
    <source>
        <dbReference type="ARBA" id="ARBA00004442"/>
    </source>
</evidence>
<dbReference type="InterPro" id="IPR050810">
    <property type="entry name" value="Bact_Secretion_Sys_Channel"/>
</dbReference>
<evidence type="ECO:0000256" key="9">
    <source>
        <dbReference type="ARBA" id="ARBA00023237"/>
    </source>
</evidence>
<keyword evidence="6" id="KW-0732">Signal</keyword>
<dbReference type="InterPro" id="IPR004846">
    <property type="entry name" value="T2SS/T3SS_dom"/>
</dbReference>
<evidence type="ECO:0000313" key="15">
    <source>
        <dbReference type="Proteomes" id="UP000239867"/>
    </source>
</evidence>
<feature type="domain" description="NolW-like" evidence="12">
    <location>
        <begin position="287"/>
        <end position="368"/>
    </location>
</feature>
<evidence type="ECO:0000256" key="10">
    <source>
        <dbReference type="RuleBase" id="RU004004"/>
    </source>
</evidence>
<dbReference type="InterPro" id="IPR013356">
    <property type="entry name" value="T2SS_GspD"/>
</dbReference>
<dbReference type="Proteomes" id="UP000239867">
    <property type="component" value="Chromosome"/>
</dbReference>
<dbReference type="GO" id="GO:0015627">
    <property type="term" value="C:type II protein secretion system complex"/>
    <property type="evidence" value="ECO:0007669"/>
    <property type="project" value="InterPro"/>
</dbReference>
<dbReference type="PANTHER" id="PTHR30332:SF24">
    <property type="entry name" value="SECRETIN GSPD-RELATED"/>
    <property type="match status" value="1"/>
</dbReference>
<dbReference type="GO" id="GO:0009279">
    <property type="term" value="C:cell outer membrane"/>
    <property type="evidence" value="ECO:0007669"/>
    <property type="project" value="UniProtKB-SubCell"/>
</dbReference>
<evidence type="ECO:0000256" key="5">
    <source>
        <dbReference type="ARBA" id="ARBA00022692"/>
    </source>
</evidence>
<feature type="domain" description="NolW-like" evidence="12">
    <location>
        <begin position="214"/>
        <end position="279"/>
    </location>
</feature>
<dbReference type="AlphaFoldDB" id="A0A2L1GNG2"/>
<comment type="similarity">
    <text evidence="2">Belongs to the bacterial secretin family. GSP D subfamily.</text>
</comment>
<organism evidence="14 15">
    <name type="scientific">Desulfobulbus oralis</name>
    <dbReference type="NCBI Taxonomy" id="1986146"/>
    <lineage>
        <taxon>Bacteria</taxon>
        <taxon>Pseudomonadati</taxon>
        <taxon>Thermodesulfobacteriota</taxon>
        <taxon>Desulfobulbia</taxon>
        <taxon>Desulfobulbales</taxon>
        <taxon>Desulfobulbaceae</taxon>
        <taxon>Desulfobulbus</taxon>
    </lineage>
</organism>
<dbReference type="InterPro" id="IPR049371">
    <property type="entry name" value="GspD-like_N0"/>
</dbReference>
<keyword evidence="7" id="KW-0653">Protein transport</keyword>
<dbReference type="Pfam" id="PF21305">
    <property type="entry name" value="type_II_gspD_N0"/>
    <property type="match status" value="1"/>
</dbReference>
<dbReference type="Pfam" id="PF03958">
    <property type="entry name" value="Secretin_N"/>
    <property type="match status" value="3"/>
</dbReference>
<feature type="domain" description="Type II/III secretion system secretin-like" evidence="11">
    <location>
        <begin position="458"/>
        <end position="617"/>
    </location>
</feature>
<dbReference type="PANTHER" id="PTHR30332">
    <property type="entry name" value="PROBABLE GENERAL SECRETION PATHWAY PROTEIN D"/>
    <property type="match status" value="1"/>
</dbReference>
<protein>
    <submittedName>
        <fullName evidence="14">Type II secretion system protein GspD</fullName>
    </submittedName>
</protein>
<evidence type="ECO:0000256" key="2">
    <source>
        <dbReference type="ARBA" id="ARBA00006980"/>
    </source>
</evidence>
<evidence type="ECO:0000256" key="7">
    <source>
        <dbReference type="ARBA" id="ARBA00022927"/>
    </source>
</evidence>
<dbReference type="PRINTS" id="PR00811">
    <property type="entry name" value="BCTERIALGSPD"/>
</dbReference>
<dbReference type="InterPro" id="IPR005644">
    <property type="entry name" value="NolW-like"/>
</dbReference>
<evidence type="ECO:0000259" key="12">
    <source>
        <dbReference type="Pfam" id="PF03958"/>
    </source>
</evidence>
<sequence length="756" mass="81821">MKASLTHEYIEISQELLIMQKFVFALLAALLFLPSPLPAAPPAQSGGGQVTMDFNDVDINVFIKYISELTGTNFVVDREVRGRVSIISPSGVSTDEAYRIFESVLEVNGYAAVPSGSVVKIVPSLQARAKNVATVRSGALSPEDRIITRIVQLNYAGAEEVRAMLSPLVPKTAVMVAHADSGIITITDYQSNIARLLEIIRSVDVPAKNEELVIIPLQHASATSAAKVVDQLFSGNAKQGKLSSPIRILPYDRANALVVSAPPAQLDRIRAAVKKLDVDAGTRPEQVQVLPLQHARAEELAKVLMDLPREEAAASGAADADKNLRRPVLTRDINIVADTETNALVINGPREEFEAVAAIVRQLDVPRRMIYLEALIMEVQADKDFNIGVQWGGAGTFADKKGRLYTGFSGNADKPYDIINGMNAGKATLPAGFTLGVLKEGIEIGGITFPNLGAVLNAYKNDEDINIIATPQILATDNKKAAIKVGENVPYIVSKNTTEAQRDYTNYEYKDVATTLEITPQINQTDAVRMDIGVQVIKLKELNNGNPTTTTRTADTTVVVQNEQTVVIGGMIGQDSSNGEYKVPGLGDIPILGWLFKSRGKAEKKTNLFIFITPHILQSAEEAERVFAEKRAQAEEAHREPGDAADRFLRRRPAGTDASVLADLGAAKLREGRLAMARRYLLAALEADGDNLAALVHLGLLLEQEDRRQEALARFEQALALPLPEAAAEGPAVQTALELRNAAALHLKGLQARRSR</sequence>
<evidence type="ECO:0000256" key="8">
    <source>
        <dbReference type="ARBA" id="ARBA00023136"/>
    </source>
</evidence>
<evidence type="ECO:0000256" key="3">
    <source>
        <dbReference type="ARBA" id="ARBA00022448"/>
    </source>
</evidence>
<feature type="domain" description="NolW-like" evidence="12">
    <location>
        <begin position="148"/>
        <end position="208"/>
    </location>
</feature>
<evidence type="ECO:0000313" key="14">
    <source>
        <dbReference type="EMBL" id="AVD71157.1"/>
    </source>
</evidence>
<proteinExistence type="inferred from homology"/>
<dbReference type="InterPro" id="IPR001775">
    <property type="entry name" value="GspD/PilQ"/>
</dbReference>
<dbReference type="InterPro" id="IPR038591">
    <property type="entry name" value="NolW-like_sf"/>
</dbReference>
<reference evidence="14 15" key="1">
    <citation type="journal article" date="2018" name="MBio">
        <title>Insights into the evolution of host association through the isolation and characterization of a novel human periodontal pathobiont, Desulfobulbus oralis.</title>
        <authorList>
            <person name="Cross K.L."/>
            <person name="Chirania P."/>
            <person name="Xiong W."/>
            <person name="Beall C.J."/>
            <person name="Elkins J.G."/>
            <person name="Giannone R.J."/>
            <person name="Griffen A.L."/>
            <person name="Guss A.M."/>
            <person name="Hettich R.L."/>
            <person name="Joshi S.S."/>
            <person name="Mokrzan E.M."/>
            <person name="Martin R.K."/>
            <person name="Zhulin I.B."/>
            <person name="Leys E.J."/>
            <person name="Podar M."/>
        </authorList>
    </citation>
    <scope>NUCLEOTIDE SEQUENCE [LARGE SCALE GENOMIC DNA]</scope>
    <source>
        <strain evidence="14 15">ORNL</strain>
    </source>
</reference>
<keyword evidence="8" id="KW-0472">Membrane</keyword>
<dbReference type="NCBIfam" id="TIGR02517">
    <property type="entry name" value="type_II_gspD"/>
    <property type="match status" value="1"/>
</dbReference>
<keyword evidence="15" id="KW-1185">Reference proteome</keyword>
<dbReference type="EMBL" id="CP021255">
    <property type="protein sequence ID" value="AVD71157.1"/>
    <property type="molecule type" value="Genomic_DNA"/>
</dbReference>
<dbReference type="Pfam" id="PF00263">
    <property type="entry name" value="Secretin"/>
    <property type="match status" value="1"/>
</dbReference>
<evidence type="ECO:0000256" key="4">
    <source>
        <dbReference type="ARBA" id="ARBA00022452"/>
    </source>
</evidence>
<keyword evidence="5" id="KW-0812">Transmembrane</keyword>
<name>A0A2L1GNG2_9BACT</name>
<dbReference type="GO" id="GO:0015628">
    <property type="term" value="P:protein secretion by the type II secretion system"/>
    <property type="evidence" value="ECO:0007669"/>
    <property type="project" value="InterPro"/>
</dbReference>
<gene>
    <name evidence="14" type="ORF">CAY53_06385</name>
</gene>
<keyword evidence="4" id="KW-1134">Transmembrane beta strand</keyword>